<comment type="caution">
    <text evidence="2">The sequence shown here is derived from an EMBL/GenBank/DDBJ whole genome shotgun (WGS) entry which is preliminary data.</text>
</comment>
<name>C6LFI1_9FIRM</name>
<reference evidence="2" key="1">
    <citation type="submission" date="2009-07" db="EMBL/GenBank/DDBJ databases">
        <authorList>
            <person name="Weinstock G."/>
            <person name="Sodergren E."/>
            <person name="Clifton S."/>
            <person name="Fulton L."/>
            <person name="Fulton B."/>
            <person name="Courtney L."/>
            <person name="Fronick C."/>
            <person name="Harrison M."/>
            <person name="Strong C."/>
            <person name="Farmer C."/>
            <person name="Delahaunty K."/>
            <person name="Markovic C."/>
            <person name="Hall O."/>
            <person name="Minx P."/>
            <person name="Tomlinson C."/>
            <person name="Mitreva M."/>
            <person name="Nelson J."/>
            <person name="Hou S."/>
            <person name="Wollam A."/>
            <person name="Pepin K.H."/>
            <person name="Johnson M."/>
            <person name="Bhonagiri V."/>
            <person name="Nash W.E."/>
            <person name="Warren W."/>
            <person name="Chinwalla A."/>
            <person name="Mardis E.R."/>
            <person name="Wilson R.K."/>
        </authorList>
    </citation>
    <scope>NUCLEOTIDE SEQUENCE [LARGE SCALE GENOMIC DNA]</scope>
    <source>
        <strain evidence="2">DSM 14469</strain>
    </source>
</reference>
<protein>
    <recommendedName>
        <fullName evidence="1">Glycosyltransferase 2-like domain-containing protein</fullName>
    </recommendedName>
</protein>
<dbReference type="EMBL" id="ACCL02000010">
    <property type="protein sequence ID" value="EET60566.1"/>
    <property type="molecule type" value="Genomic_DNA"/>
</dbReference>
<dbReference type="Pfam" id="PF00535">
    <property type="entry name" value="Glycos_transf_2"/>
    <property type="match status" value="1"/>
</dbReference>
<sequence>MNSKVEYKKNMESVNHSFVICAYKESPYLEECILSLKKQTVKSNIIVVTSTPNSYIENLAAKYHLPYYINTGEGGITQDWNFGYACAKTKYITIAHQDDVYHKDYLATALRMCQDAKKPLIFFSNYYEIREGKPVVKNRLLTIKRIMLLPLCIRIFWKSRWVRRRILSLGSPICCPSVMFVTEHLPEVIFKNGFRACEDWEAWETLSKLPGEFVYSPQMLMGHRIHEDSETSAIIGDNKRSDEEYQMFCKFWPETVAKLILKFYAKGQDSNQL</sequence>
<feature type="domain" description="Glycosyltransferase 2-like" evidence="1">
    <location>
        <begin position="17"/>
        <end position="140"/>
    </location>
</feature>
<evidence type="ECO:0000313" key="2">
    <source>
        <dbReference type="EMBL" id="EET60566.1"/>
    </source>
</evidence>
<dbReference type="CDD" id="cd00761">
    <property type="entry name" value="Glyco_tranf_GTA_type"/>
    <property type="match status" value="1"/>
</dbReference>
<gene>
    <name evidence="2" type="ORF">BRYFOR_07384</name>
</gene>
<dbReference type="STRING" id="168384.SAMN05660368_02107"/>
<dbReference type="RefSeq" id="WP_006862175.1">
    <property type="nucleotide sequence ID" value="NZ_ACCL02000010.1"/>
</dbReference>
<dbReference type="PANTHER" id="PTHR22916:SF3">
    <property type="entry name" value="UDP-GLCNAC:BETAGAL BETA-1,3-N-ACETYLGLUCOSAMINYLTRANSFERASE-LIKE PROTEIN 1"/>
    <property type="match status" value="1"/>
</dbReference>
<dbReference type="InterPro" id="IPR001173">
    <property type="entry name" value="Glyco_trans_2-like"/>
</dbReference>
<dbReference type="eggNOG" id="COG1216">
    <property type="taxonomic scope" value="Bacteria"/>
</dbReference>
<accession>C6LFI1</accession>
<dbReference type="Proteomes" id="UP000005561">
    <property type="component" value="Unassembled WGS sequence"/>
</dbReference>
<dbReference type="Gene3D" id="3.90.550.10">
    <property type="entry name" value="Spore Coat Polysaccharide Biosynthesis Protein SpsA, Chain A"/>
    <property type="match status" value="1"/>
</dbReference>
<organism evidence="2 3">
    <name type="scientific">Marvinbryantia formatexigens DSM 14469</name>
    <dbReference type="NCBI Taxonomy" id="478749"/>
    <lineage>
        <taxon>Bacteria</taxon>
        <taxon>Bacillati</taxon>
        <taxon>Bacillota</taxon>
        <taxon>Clostridia</taxon>
        <taxon>Lachnospirales</taxon>
        <taxon>Lachnospiraceae</taxon>
        <taxon>Marvinbryantia</taxon>
    </lineage>
</organism>
<evidence type="ECO:0000259" key="1">
    <source>
        <dbReference type="Pfam" id="PF00535"/>
    </source>
</evidence>
<dbReference type="PANTHER" id="PTHR22916">
    <property type="entry name" value="GLYCOSYLTRANSFERASE"/>
    <property type="match status" value="1"/>
</dbReference>
<dbReference type="SUPFAM" id="SSF53448">
    <property type="entry name" value="Nucleotide-diphospho-sugar transferases"/>
    <property type="match status" value="1"/>
</dbReference>
<evidence type="ECO:0000313" key="3">
    <source>
        <dbReference type="Proteomes" id="UP000005561"/>
    </source>
</evidence>
<dbReference type="GO" id="GO:0016758">
    <property type="term" value="F:hexosyltransferase activity"/>
    <property type="evidence" value="ECO:0007669"/>
    <property type="project" value="UniProtKB-ARBA"/>
</dbReference>
<dbReference type="InterPro" id="IPR029044">
    <property type="entry name" value="Nucleotide-diphossugar_trans"/>
</dbReference>
<dbReference type="AlphaFoldDB" id="C6LFI1"/>
<keyword evidence="3" id="KW-1185">Reference proteome</keyword>
<proteinExistence type="predicted"/>